<dbReference type="EMBL" id="BDOQ01000022">
    <property type="protein sequence ID" value="GBG15885.1"/>
    <property type="molecule type" value="Genomic_DNA"/>
</dbReference>
<dbReference type="OrthoDB" id="9788329at2"/>
<feature type="region of interest" description="Disordered" evidence="1">
    <location>
        <begin position="175"/>
        <end position="204"/>
    </location>
</feature>
<gene>
    <name evidence="3" type="primary">cpaB</name>
    <name evidence="3" type="ORF">NMK_3503</name>
</gene>
<proteinExistence type="predicted"/>
<dbReference type="AlphaFoldDB" id="A0A2R5FD11"/>
<dbReference type="Pfam" id="PF16976">
    <property type="entry name" value="RcpC"/>
    <property type="match status" value="1"/>
</dbReference>
<reference evidence="3 4" key="1">
    <citation type="journal article" date="2018" name="Environ. Microbiol.">
        <title>Isolation and genomic characterization of Novimethylophilus kurashikiensis gen. nov. sp. nov., a new lanthanide-dependent methylotrophic species of Methylophilaceae.</title>
        <authorList>
            <person name="Lv H."/>
            <person name="Sahin N."/>
            <person name="Tani A."/>
        </authorList>
    </citation>
    <scope>NUCLEOTIDE SEQUENCE [LARGE SCALE GENOMIC DNA]</scope>
    <source>
        <strain evidence="3 4">La2-4</strain>
    </source>
</reference>
<dbReference type="NCBIfam" id="TIGR03177">
    <property type="entry name" value="pilus_cpaB"/>
    <property type="match status" value="1"/>
</dbReference>
<accession>A0A2R5FD11</accession>
<feature type="compositionally biased region" description="Basic and acidic residues" evidence="1">
    <location>
        <begin position="191"/>
        <end position="204"/>
    </location>
</feature>
<dbReference type="InterPro" id="IPR031571">
    <property type="entry name" value="RcpC_dom"/>
</dbReference>
<protein>
    <submittedName>
        <fullName evidence="3">Pilus assembly protein CpaB</fullName>
    </submittedName>
</protein>
<dbReference type="Pfam" id="PF08666">
    <property type="entry name" value="SAF"/>
    <property type="match status" value="1"/>
</dbReference>
<dbReference type="RefSeq" id="WP_109017033.1">
    <property type="nucleotide sequence ID" value="NZ_BDOQ01000022.1"/>
</dbReference>
<evidence type="ECO:0000313" key="4">
    <source>
        <dbReference type="Proteomes" id="UP000245081"/>
    </source>
</evidence>
<dbReference type="InterPro" id="IPR017592">
    <property type="entry name" value="Pilus_assmbl_Flp-typ_CpaB"/>
</dbReference>
<evidence type="ECO:0000313" key="3">
    <source>
        <dbReference type="EMBL" id="GBG15885.1"/>
    </source>
</evidence>
<sequence>MNSTVLRILAVLLAVGAVLMGWSGYRMSTKAALPVQQKAVPVTFQQVVALHDIPAGKVLATDDVAIGQTPRIDPQGFDHVETVTGKMVQTAIKQGDPILKSHFPTLSLAAQALRPGERAVAVKVTEVVGVGGFLNPGDHVDVLLYLRADRETGNTSSAQVILRDARVVAYGENLGGANAAPASSNDASNDGTKKKDAKPDKDGRSAILAVPEKDVARLMLADNAGQVRLALRGAEPPLLPASNLENVHFTPLGELSHGAEPLPPSQAVQAIGLTRKPNHPQHPVIKEKRYTVVVHNGEQTQTVQVGD</sequence>
<dbReference type="Proteomes" id="UP000245081">
    <property type="component" value="Unassembled WGS sequence"/>
</dbReference>
<name>A0A2R5FD11_9PROT</name>
<dbReference type="CDD" id="cd11614">
    <property type="entry name" value="SAF_CpaB_FlgA_like"/>
    <property type="match status" value="1"/>
</dbReference>
<keyword evidence="4" id="KW-1185">Reference proteome</keyword>
<dbReference type="InterPro" id="IPR036732">
    <property type="entry name" value="AFP_Neu5c_C_sf"/>
</dbReference>
<evidence type="ECO:0000259" key="2">
    <source>
        <dbReference type="SMART" id="SM00858"/>
    </source>
</evidence>
<dbReference type="InterPro" id="IPR013974">
    <property type="entry name" value="SAF"/>
</dbReference>
<dbReference type="SUPFAM" id="SSF51269">
    <property type="entry name" value="AFP III-like domain"/>
    <property type="match status" value="1"/>
</dbReference>
<feature type="domain" description="SAF" evidence="2">
    <location>
        <begin position="44"/>
        <end position="104"/>
    </location>
</feature>
<evidence type="ECO:0000256" key="1">
    <source>
        <dbReference type="SAM" id="MobiDB-lite"/>
    </source>
</evidence>
<feature type="compositionally biased region" description="Low complexity" evidence="1">
    <location>
        <begin position="175"/>
        <end position="190"/>
    </location>
</feature>
<comment type="caution">
    <text evidence="3">The sequence shown here is derived from an EMBL/GenBank/DDBJ whole genome shotgun (WGS) entry which is preliminary data.</text>
</comment>
<organism evidence="3 4">
    <name type="scientific">Novimethylophilus kurashikiensis</name>
    <dbReference type="NCBI Taxonomy" id="1825523"/>
    <lineage>
        <taxon>Bacteria</taxon>
        <taxon>Pseudomonadati</taxon>
        <taxon>Pseudomonadota</taxon>
        <taxon>Betaproteobacteria</taxon>
        <taxon>Nitrosomonadales</taxon>
        <taxon>Methylophilaceae</taxon>
        <taxon>Novimethylophilus</taxon>
    </lineage>
</organism>
<dbReference type="SMART" id="SM00858">
    <property type="entry name" value="SAF"/>
    <property type="match status" value="1"/>
</dbReference>